<name>A0ABT6RKF1_9ACTN</name>
<keyword evidence="4" id="KW-1185">Reference proteome</keyword>
<comment type="caution">
    <text evidence="3">The sequence shown here is derived from an EMBL/GenBank/DDBJ whole genome shotgun (WGS) entry which is preliminary data.</text>
</comment>
<evidence type="ECO:0000313" key="3">
    <source>
        <dbReference type="EMBL" id="MDI3384907.1"/>
    </source>
</evidence>
<proteinExistence type="predicted"/>
<evidence type="ECO:0000313" key="4">
    <source>
        <dbReference type="Proteomes" id="UP001224661"/>
    </source>
</evidence>
<feature type="compositionally biased region" description="Basic residues" evidence="1">
    <location>
        <begin position="125"/>
        <end position="135"/>
    </location>
</feature>
<dbReference type="Proteomes" id="UP001224661">
    <property type="component" value="Unassembled WGS sequence"/>
</dbReference>
<evidence type="ECO:0000256" key="1">
    <source>
        <dbReference type="SAM" id="MobiDB-lite"/>
    </source>
</evidence>
<dbReference type="PANTHER" id="PTHR36933:SF1">
    <property type="entry name" value="SLL0788 PROTEIN"/>
    <property type="match status" value="1"/>
</dbReference>
<feature type="region of interest" description="Disordered" evidence="1">
    <location>
        <begin position="119"/>
        <end position="167"/>
    </location>
</feature>
<feature type="compositionally biased region" description="Basic and acidic residues" evidence="1">
    <location>
        <begin position="49"/>
        <end position="67"/>
    </location>
</feature>
<organism evidence="3 4">
    <name type="scientific">Streptomyces solicavernae</name>
    <dbReference type="NCBI Taxonomy" id="3043614"/>
    <lineage>
        <taxon>Bacteria</taxon>
        <taxon>Bacillati</taxon>
        <taxon>Actinomycetota</taxon>
        <taxon>Actinomycetes</taxon>
        <taxon>Kitasatosporales</taxon>
        <taxon>Streptomycetaceae</taxon>
        <taxon>Streptomyces</taxon>
    </lineage>
</organism>
<dbReference type="PANTHER" id="PTHR36933">
    <property type="entry name" value="SLL0788 PROTEIN"/>
    <property type="match status" value="1"/>
</dbReference>
<feature type="region of interest" description="Disordered" evidence="1">
    <location>
        <begin position="22"/>
        <end position="72"/>
    </location>
</feature>
<feature type="compositionally biased region" description="Low complexity" evidence="1">
    <location>
        <begin position="22"/>
        <end position="35"/>
    </location>
</feature>
<sequence>MRSHVLTAAAAVALTGVALTGCDSSSASDKAAAEGSGKDGPSVIAPGRPGEENERLSPEEAAAKSDDDTPNSADFAYAEMMIEHHAQALVMTELVPERADSEKVKRLADRISAAQGPEIDAMKGWLKKHDAHRRKGDGSRGGSHGGSHGDRHGDSHGDGHGGASMPGMATEAQLKTLRAAEGAAFDELFLKLMITHHGGAVTMATDLLAEGNNIRIEEMANDTVAQQSAEINRMRGMS</sequence>
<dbReference type="Gene3D" id="1.20.1260.10">
    <property type="match status" value="1"/>
</dbReference>
<gene>
    <name evidence="3" type="ORF">QIS99_01550</name>
</gene>
<dbReference type="InterPro" id="IPR005183">
    <property type="entry name" value="DUF305_CopM-like"/>
</dbReference>
<accession>A0ABT6RKF1</accession>
<reference evidence="3 4" key="1">
    <citation type="submission" date="2023-05" db="EMBL/GenBank/DDBJ databases">
        <title>Draft genome sequence of Streptomyces sp. B-S-A8 isolated from a cave soil in Thailand.</title>
        <authorList>
            <person name="Chamroensaksri N."/>
            <person name="Muangham S."/>
        </authorList>
    </citation>
    <scope>NUCLEOTIDE SEQUENCE [LARGE SCALE GENOMIC DNA]</scope>
    <source>
        <strain evidence="3 4">B-S-A8</strain>
    </source>
</reference>
<dbReference type="PROSITE" id="PS51257">
    <property type="entry name" value="PROKAR_LIPOPROTEIN"/>
    <property type="match status" value="1"/>
</dbReference>
<dbReference type="EMBL" id="JASCIR010000001">
    <property type="protein sequence ID" value="MDI3384907.1"/>
    <property type="molecule type" value="Genomic_DNA"/>
</dbReference>
<evidence type="ECO:0000259" key="2">
    <source>
        <dbReference type="Pfam" id="PF03713"/>
    </source>
</evidence>
<protein>
    <submittedName>
        <fullName evidence="3">DUF305 domain-containing protein</fullName>
    </submittedName>
</protein>
<feature type="compositionally biased region" description="Basic and acidic residues" evidence="1">
    <location>
        <begin position="147"/>
        <end position="159"/>
    </location>
</feature>
<feature type="domain" description="DUF305" evidence="2">
    <location>
        <begin position="74"/>
        <end position="237"/>
    </location>
</feature>
<dbReference type="InterPro" id="IPR012347">
    <property type="entry name" value="Ferritin-like"/>
</dbReference>
<dbReference type="Pfam" id="PF03713">
    <property type="entry name" value="DUF305"/>
    <property type="match status" value="1"/>
</dbReference>